<reference evidence="2 3" key="1">
    <citation type="submission" date="2019-01" db="EMBL/GenBank/DDBJ databases">
        <authorList>
            <person name="Chen W.-M."/>
        </authorList>
    </citation>
    <scope>NUCLEOTIDE SEQUENCE [LARGE SCALE GENOMIC DNA]</scope>
    <source>
        <strain evidence="2 3">ICH-3</strain>
    </source>
</reference>
<proteinExistence type="predicted"/>
<dbReference type="OrthoDB" id="344729at2"/>
<feature type="chain" id="PRO_5019103731" evidence="1">
    <location>
        <begin position="27"/>
        <end position="201"/>
    </location>
</feature>
<accession>A0A437JZV9</accession>
<feature type="signal peptide" evidence="1">
    <location>
        <begin position="1"/>
        <end position="26"/>
    </location>
</feature>
<dbReference type="PROSITE" id="PS51257">
    <property type="entry name" value="PROKAR_LIPOPROTEIN"/>
    <property type="match status" value="1"/>
</dbReference>
<dbReference type="NCBIfam" id="NF041384">
    <property type="entry name" value="YHS_seleno_dom"/>
    <property type="match status" value="1"/>
</dbReference>
<gene>
    <name evidence="2" type="ORF">ENE75_01555</name>
</gene>
<dbReference type="EMBL" id="SACT01000001">
    <property type="protein sequence ID" value="RVT53610.1"/>
    <property type="molecule type" value="Genomic_DNA"/>
</dbReference>
<organism evidence="2 3">
    <name type="scientific">Rubrivivax albus</name>
    <dbReference type="NCBI Taxonomy" id="2499835"/>
    <lineage>
        <taxon>Bacteria</taxon>
        <taxon>Pseudomonadati</taxon>
        <taxon>Pseudomonadota</taxon>
        <taxon>Betaproteobacteria</taxon>
        <taxon>Burkholderiales</taxon>
        <taxon>Sphaerotilaceae</taxon>
        <taxon>Rubrivivax</taxon>
    </lineage>
</organism>
<comment type="caution">
    <text evidence="2">The sequence shown here is derived from an EMBL/GenBank/DDBJ whole genome shotgun (WGS) entry which is preliminary data.</text>
</comment>
<name>A0A437JZV9_9BURK</name>
<dbReference type="AlphaFoldDB" id="A0A437JZV9"/>
<dbReference type="RefSeq" id="WP_128194937.1">
    <property type="nucleotide sequence ID" value="NZ_SACT01000001.1"/>
</dbReference>
<evidence type="ECO:0000313" key="3">
    <source>
        <dbReference type="Proteomes" id="UP000288178"/>
    </source>
</evidence>
<evidence type="ECO:0000256" key="1">
    <source>
        <dbReference type="SAM" id="SignalP"/>
    </source>
</evidence>
<keyword evidence="3" id="KW-1185">Reference proteome</keyword>
<evidence type="ECO:0000313" key="2">
    <source>
        <dbReference type="EMBL" id="RVT53610.1"/>
    </source>
</evidence>
<sequence>MPTRPRLPRLAAAAALSLALLGGCTALVTQNPSGAYSPVNAVDMAGHDRVLLQGADVVAYFTEGRHRQGDARFSSTHEGVTLHFASAEHKALFDADPAKYLPQYGGFCANGIAYAIPWGGDADSWRIIDGKLYIFGGQGSKAAFELDVPAYIAWADGYWRDEIAGSNSLVQRIKRLVFRVPHYKTGEELAAMVAAAKAKPQ</sequence>
<keyword evidence="1" id="KW-0732">Signal</keyword>
<protein>
    <submittedName>
        <fullName evidence="2">YHS domain-containing protein</fullName>
    </submittedName>
</protein>
<dbReference type="Proteomes" id="UP000288178">
    <property type="component" value="Unassembled WGS sequence"/>
</dbReference>